<dbReference type="EMBL" id="CP104377">
    <property type="protein sequence ID" value="UXC17948.1"/>
    <property type="molecule type" value="Genomic_DNA"/>
</dbReference>
<proteinExistence type="predicted"/>
<organism evidence="2 3">
    <name type="scientific">Comamonas squillarum</name>
    <dbReference type="NCBI Taxonomy" id="2977320"/>
    <lineage>
        <taxon>Bacteria</taxon>
        <taxon>Pseudomonadati</taxon>
        <taxon>Pseudomonadota</taxon>
        <taxon>Betaproteobacteria</taxon>
        <taxon>Burkholderiales</taxon>
        <taxon>Comamonadaceae</taxon>
        <taxon>Comamonas</taxon>
    </lineage>
</organism>
<sequence>MTNPVQQAIESRVSVHRYVDGPPLGEARIQALIAQATRAPSPYNMQNWRFIAVRSDRLLNRREQPR</sequence>
<reference evidence="2" key="1">
    <citation type="submission" date="2022-09" db="EMBL/GenBank/DDBJ databases">
        <title>Bacterial diversity in gut of crayfish and pufferfish.</title>
        <authorList>
            <person name="Huang Y."/>
        </authorList>
    </citation>
    <scope>NUCLEOTIDE SEQUENCE</scope>
    <source>
        <strain evidence="2">PR12</strain>
    </source>
</reference>
<evidence type="ECO:0000313" key="2">
    <source>
        <dbReference type="EMBL" id="UXC17948.1"/>
    </source>
</evidence>
<keyword evidence="3" id="KW-1185">Reference proteome</keyword>
<dbReference type="Pfam" id="PF00881">
    <property type="entry name" value="Nitroreductase"/>
    <property type="match status" value="1"/>
</dbReference>
<dbReference type="Gene3D" id="3.40.109.10">
    <property type="entry name" value="NADH Oxidase"/>
    <property type="match status" value="1"/>
</dbReference>
<evidence type="ECO:0000313" key="3">
    <source>
        <dbReference type="Proteomes" id="UP001058290"/>
    </source>
</evidence>
<dbReference type="InterPro" id="IPR000415">
    <property type="entry name" value="Nitroreductase-like"/>
</dbReference>
<protein>
    <submittedName>
        <fullName evidence="2">Nitroreductase family protein</fullName>
    </submittedName>
</protein>
<dbReference type="Proteomes" id="UP001058290">
    <property type="component" value="Chromosome"/>
</dbReference>
<gene>
    <name evidence="2" type="ORF">N4T19_19990</name>
</gene>
<feature type="domain" description="Nitroreductase" evidence="1">
    <location>
        <begin position="9"/>
        <end position="59"/>
    </location>
</feature>
<dbReference type="InterPro" id="IPR029479">
    <property type="entry name" value="Nitroreductase"/>
</dbReference>
<evidence type="ECO:0000259" key="1">
    <source>
        <dbReference type="Pfam" id="PF00881"/>
    </source>
</evidence>
<dbReference type="SUPFAM" id="SSF55469">
    <property type="entry name" value="FMN-dependent nitroreductase-like"/>
    <property type="match status" value="1"/>
</dbReference>
<name>A0ABY5ZVB8_9BURK</name>
<dbReference type="RefSeq" id="WP_116927728.1">
    <property type="nucleotide sequence ID" value="NZ_CP104377.1"/>
</dbReference>
<accession>A0ABY5ZVB8</accession>